<keyword evidence="3" id="KW-1185">Reference proteome</keyword>
<name>A0A7J8GU09_MOLMO</name>
<gene>
    <name evidence="2" type="ORF">HJG59_016395</name>
</gene>
<dbReference type="Proteomes" id="UP000550707">
    <property type="component" value="Unassembled WGS sequence"/>
</dbReference>
<organism evidence="2 3">
    <name type="scientific">Molossus molossus</name>
    <name type="common">Pallas' mastiff bat</name>
    <name type="synonym">Vespertilio molossus</name>
    <dbReference type="NCBI Taxonomy" id="27622"/>
    <lineage>
        <taxon>Eukaryota</taxon>
        <taxon>Metazoa</taxon>
        <taxon>Chordata</taxon>
        <taxon>Craniata</taxon>
        <taxon>Vertebrata</taxon>
        <taxon>Euteleostomi</taxon>
        <taxon>Mammalia</taxon>
        <taxon>Eutheria</taxon>
        <taxon>Laurasiatheria</taxon>
        <taxon>Chiroptera</taxon>
        <taxon>Yangochiroptera</taxon>
        <taxon>Molossidae</taxon>
        <taxon>Molossus</taxon>
    </lineage>
</organism>
<evidence type="ECO:0000256" key="1">
    <source>
        <dbReference type="SAM" id="SignalP"/>
    </source>
</evidence>
<dbReference type="Pfam" id="PF15210">
    <property type="entry name" value="SFTA2"/>
    <property type="match status" value="1"/>
</dbReference>
<dbReference type="AlphaFoldDB" id="A0A7J8GU09"/>
<feature type="chain" id="PRO_5029901387" evidence="1">
    <location>
        <begin position="20"/>
        <end position="77"/>
    </location>
</feature>
<dbReference type="InterPro" id="IPR028198">
    <property type="entry name" value="SFTA2"/>
</dbReference>
<sequence>MGTSLPLFLLLSLLGSSQGTGPGMGLRLTLKGSFLANSSCDSSSLELLKKLCLLLRLPPGTNVTLHQAGSPHITCKV</sequence>
<reference evidence="2 3" key="1">
    <citation type="journal article" date="2020" name="Nature">
        <title>Six reference-quality genomes reveal evolution of bat adaptations.</title>
        <authorList>
            <person name="Jebb D."/>
            <person name="Huang Z."/>
            <person name="Pippel M."/>
            <person name="Hughes G.M."/>
            <person name="Lavrichenko K."/>
            <person name="Devanna P."/>
            <person name="Winkler S."/>
            <person name="Jermiin L.S."/>
            <person name="Skirmuntt E.C."/>
            <person name="Katzourakis A."/>
            <person name="Burkitt-Gray L."/>
            <person name="Ray D.A."/>
            <person name="Sullivan K.A.M."/>
            <person name="Roscito J.G."/>
            <person name="Kirilenko B.M."/>
            <person name="Davalos L.M."/>
            <person name="Corthals A.P."/>
            <person name="Power M.L."/>
            <person name="Jones G."/>
            <person name="Ransome R.D."/>
            <person name="Dechmann D.K.N."/>
            <person name="Locatelli A.G."/>
            <person name="Puechmaille S.J."/>
            <person name="Fedrigo O."/>
            <person name="Jarvis E.D."/>
            <person name="Hiller M."/>
            <person name="Vernes S.C."/>
            <person name="Myers E.W."/>
            <person name="Teeling E.C."/>
        </authorList>
    </citation>
    <scope>NUCLEOTIDE SEQUENCE [LARGE SCALE GENOMIC DNA]</scope>
    <source>
        <strain evidence="2">MMolMol1</strain>
        <tissue evidence="2">Muscle</tissue>
    </source>
</reference>
<accession>A0A7J8GU09</accession>
<evidence type="ECO:0000313" key="3">
    <source>
        <dbReference type="Proteomes" id="UP000550707"/>
    </source>
</evidence>
<dbReference type="PANTHER" id="PTHR38500">
    <property type="entry name" value="SURFACTANT-ASSOCIATED PROTEIN 2"/>
    <property type="match status" value="1"/>
</dbReference>
<dbReference type="PANTHER" id="PTHR38500:SF1">
    <property type="entry name" value="SURFACTANT-ASSOCIATED PROTEIN 2"/>
    <property type="match status" value="1"/>
</dbReference>
<feature type="signal peptide" evidence="1">
    <location>
        <begin position="1"/>
        <end position="19"/>
    </location>
</feature>
<protein>
    <submittedName>
        <fullName evidence="2">Surfactant associated 2</fullName>
    </submittedName>
</protein>
<dbReference type="InParanoid" id="A0A7J8GU09"/>
<dbReference type="FunCoup" id="A0A7J8GU09">
    <property type="interactions" value="2"/>
</dbReference>
<keyword evidence="1" id="KW-0732">Signal</keyword>
<comment type="caution">
    <text evidence="2">The sequence shown here is derived from an EMBL/GenBank/DDBJ whole genome shotgun (WGS) entry which is preliminary data.</text>
</comment>
<dbReference type="EMBL" id="JACASF010000008">
    <property type="protein sequence ID" value="KAF6463089.1"/>
    <property type="molecule type" value="Genomic_DNA"/>
</dbReference>
<evidence type="ECO:0000313" key="2">
    <source>
        <dbReference type="EMBL" id="KAF6463089.1"/>
    </source>
</evidence>
<proteinExistence type="predicted"/>